<dbReference type="PANTHER" id="PTHR41523:SF7">
    <property type="entry name" value="HISTIDINE KINASE"/>
    <property type="match status" value="1"/>
</dbReference>
<evidence type="ECO:0000256" key="2">
    <source>
        <dbReference type="ARBA" id="ARBA00012438"/>
    </source>
</evidence>
<dbReference type="STRING" id="313367.JSE7799_03038"/>
<dbReference type="Gene3D" id="3.30.565.10">
    <property type="entry name" value="Histidine kinase-like ATPase, C-terminal domain"/>
    <property type="match status" value="1"/>
</dbReference>
<dbReference type="SUPFAM" id="SSF55781">
    <property type="entry name" value="GAF domain-like"/>
    <property type="match status" value="1"/>
</dbReference>
<protein>
    <recommendedName>
        <fullName evidence="2">histidine kinase</fullName>
        <ecNumber evidence="2">2.7.13.3</ecNumber>
    </recommendedName>
</protein>
<keyword evidence="3" id="KW-0597">Phosphoprotein</keyword>
<evidence type="ECO:0000313" key="11">
    <source>
        <dbReference type="Proteomes" id="UP000049455"/>
    </source>
</evidence>
<feature type="domain" description="Signal transduction histidine kinase HWE region" evidence="9">
    <location>
        <begin position="212"/>
        <end position="303"/>
    </location>
</feature>
<dbReference type="InterPro" id="IPR036890">
    <property type="entry name" value="HATPase_C_sf"/>
</dbReference>
<evidence type="ECO:0000256" key="4">
    <source>
        <dbReference type="ARBA" id="ARBA00022679"/>
    </source>
</evidence>
<name>A0A0M7BG43_9RHOB</name>
<dbReference type="EC" id="2.7.13.3" evidence="2"/>
<dbReference type="AlphaFoldDB" id="A0A0M7BG43"/>
<dbReference type="GO" id="GO:0004673">
    <property type="term" value="F:protein histidine kinase activity"/>
    <property type="evidence" value="ECO:0007669"/>
    <property type="project" value="UniProtKB-EC"/>
</dbReference>
<evidence type="ECO:0000256" key="3">
    <source>
        <dbReference type="ARBA" id="ARBA00022553"/>
    </source>
</evidence>
<dbReference type="GO" id="GO:0005524">
    <property type="term" value="F:ATP binding"/>
    <property type="evidence" value="ECO:0007669"/>
    <property type="project" value="UniProtKB-KW"/>
</dbReference>
<keyword evidence="11" id="KW-1185">Reference proteome</keyword>
<dbReference type="InterPro" id="IPR029016">
    <property type="entry name" value="GAF-like_dom_sf"/>
</dbReference>
<keyword evidence="6 10" id="KW-0418">Kinase</keyword>
<dbReference type="Pfam" id="PF13185">
    <property type="entry name" value="GAF_2"/>
    <property type="match status" value="1"/>
</dbReference>
<gene>
    <name evidence="10" type="ORF">JSE7799_03038</name>
</gene>
<dbReference type="OrthoDB" id="341208at2"/>
<dbReference type="EMBL" id="CYPR01000203">
    <property type="protein sequence ID" value="CUH40306.1"/>
    <property type="molecule type" value="Genomic_DNA"/>
</dbReference>
<dbReference type="PANTHER" id="PTHR41523">
    <property type="entry name" value="TWO-COMPONENT SYSTEM SENSOR PROTEIN"/>
    <property type="match status" value="1"/>
</dbReference>
<evidence type="ECO:0000256" key="5">
    <source>
        <dbReference type="ARBA" id="ARBA00022741"/>
    </source>
</evidence>
<keyword evidence="7" id="KW-0067">ATP-binding</keyword>
<dbReference type="Pfam" id="PF07536">
    <property type="entry name" value="HWE_HK"/>
    <property type="match status" value="1"/>
</dbReference>
<keyword evidence="4 10" id="KW-0808">Transferase</keyword>
<evidence type="ECO:0000256" key="1">
    <source>
        <dbReference type="ARBA" id="ARBA00000085"/>
    </source>
</evidence>
<proteinExistence type="predicted"/>
<dbReference type="InterPro" id="IPR003018">
    <property type="entry name" value="GAF"/>
</dbReference>
<evidence type="ECO:0000256" key="6">
    <source>
        <dbReference type="ARBA" id="ARBA00022777"/>
    </source>
</evidence>
<keyword evidence="5" id="KW-0547">Nucleotide-binding</keyword>
<accession>A0A0M7BG43</accession>
<evidence type="ECO:0000259" key="8">
    <source>
        <dbReference type="SMART" id="SM00065"/>
    </source>
</evidence>
<reference evidence="10 11" key="1">
    <citation type="submission" date="2015-09" db="EMBL/GenBank/DDBJ databases">
        <authorList>
            <person name="Jackson K.R."/>
            <person name="Lunt B.L."/>
            <person name="Fisher J.N.B."/>
            <person name="Gardner A.V."/>
            <person name="Bailey M.E."/>
            <person name="Deus L.M."/>
            <person name="Earl A.S."/>
            <person name="Gibby P.D."/>
            <person name="Hartmann K.A."/>
            <person name="Liu J.E."/>
            <person name="Manci A.M."/>
            <person name="Nielsen D.A."/>
            <person name="Solomon M.B."/>
            <person name="Breakwell D.P."/>
            <person name="Burnett S.H."/>
            <person name="Grose J.H."/>
        </authorList>
    </citation>
    <scope>NUCLEOTIDE SEQUENCE [LARGE SCALE GENOMIC DNA]</scope>
    <source>
        <strain evidence="10 11">CECT 7799</strain>
    </source>
</reference>
<dbReference type="Proteomes" id="UP000049455">
    <property type="component" value="Unassembled WGS sequence"/>
</dbReference>
<dbReference type="RefSeq" id="WP_055664372.1">
    <property type="nucleotide sequence ID" value="NZ_CYPR01000203.1"/>
</dbReference>
<evidence type="ECO:0000313" key="10">
    <source>
        <dbReference type="EMBL" id="CUH40306.1"/>
    </source>
</evidence>
<comment type="catalytic activity">
    <reaction evidence="1">
        <text>ATP + protein L-histidine = ADP + protein N-phospho-L-histidine.</text>
        <dbReference type="EC" id="2.7.13.3"/>
    </reaction>
</comment>
<dbReference type="Gene3D" id="3.30.450.40">
    <property type="match status" value="1"/>
</dbReference>
<sequence>MADGKDHVKVVEADAPLTSVDDVGSPRDELAYRLRQQQLTSDFGLIALRGGSAAILQHEATRIAAEGLGIDLCKFVLYRPQEDDLLVVAGVGWDDGVIGQATLSCDSGSPAGYAFRTARPVLSNHVSQESRFRTPELLRKHGVRRAINVPVCDDGRPRGVLEADSREDGAFIEADIAFLEGIGVLLSVALTRIEAAEDLVEAHARERLMIGELHHRVRNIFTVMGSLVTMSRREAARSGDDVVNLILGRLAALSAATDAGLPVAGGEDDPALAMLSAPLAALARRVLSPYGDRIEVTDRTGGDQAGSVTLTGAQQTSVALLLHELATNALKHGALAHEAGRIVLNWTLEGSAADRILTLQWSEDAGAATGPGQGPRTVPGGFGSGMIDRLVAGERGRIEREWAERGLVARITLPLT</sequence>
<evidence type="ECO:0000259" key="9">
    <source>
        <dbReference type="SMART" id="SM00911"/>
    </source>
</evidence>
<organism evidence="10 11">
    <name type="scientific">Jannaschia seosinensis</name>
    <dbReference type="NCBI Taxonomy" id="313367"/>
    <lineage>
        <taxon>Bacteria</taxon>
        <taxon>Pseudomonadati</taxon>
        <taxon>Pseudomonadota</taxon>
        <taxon>Alphaproteobacteria</taxon>
        <taxon>Rhodobacterales</taxon>
        <taxon>Roseobacteraceae</taxon>
        <taxon>Jannaschia</taxon>
    </lineage>
</organism>
<dbReference type="SMART" id="SM00065">
    <property type="entry name" value="GAF"/>
    <property type="match status" value="1"/>
</dbReference>
<dbReference type="InterPro" id="IPR011102">
    <property type="entry name" value="Sig_transdc_His_kinase_HWE"/>
</dbReference>
<dbReference type="SMART" id="SM00911">
    <property type="entry name" value="HWE_HK"/>
    <property type="match status" value="1"/>
</dbReference>
<feature type="domain" description="GAF" evidence="8">
    <location>
        <begin position="52"/>
        <end position="200"/>
    </location>
</feature>
<evidence type="ECO:0000256" key="7">
    <source>
        <dbReference type="ARBA" id="ARBA00022840"/>
    </source>
</evidence>